<evidence type="ECO:0000256" key="3">
    <source>
        <dbReference type="ARBA" id="ARBA00010199"/>
    </source>
</evidence>
<feature type="transmembrane region" description="Helical" evidence="13">
    <location>
        <begin position="164"/>
        <end position="180"/>
    </location>
</feature>
<keyword evidence="9 13" id="KW-1133">Transmembrane helix</keyword>
<feature type="transmembrane region" description="Helical" evidence="13">
    <location>
        <begin position="43"/>
        <end position="70"/>
    </location>
</feature>
<keyword evidence="10" id="KW-0406">Ion transport</keyword>
<keyword evidence="6" id="KW-0050">Antiport</keyword>
<dbReference type="EMBL" id="AP018449">
    <property type="protein sequence ID" value="BBB93478.1"/>
    <property type="molecule type" value="Genomic_DNA"/>
</dbReference>
<feature type="transmembrane region" description="Helical" evidence="13">
    <location>
        <begin position="129"/>
        <end position="152"/>
    </location>
</feature>
<keyword evidence="15" id="KW-1185">Reference proteome</keyword>
<feature type="transmembrane region" description="Helical" evidence="13">
    <location>
        <begin position="274"/>
        <end position="297"/>
    </location>
</feature>
<comment type="subcellular location">
    <subcellularLocation>
        <location evidence="2">Cell membrane</location>
        <topology evidence="2">Multi-pass membrane protein</topology>
    </subcellularLocation>
</comment>
<feature type="transmembrane region" description="Helical" evidence="13">
    <location>
        <begin position="317"/>
        <end position="342"/>
    </location>
</feature>
<dbReference type="PIRSF" id="PIRSF006603">
    <property type="entry name" value="DinF"/>
    <property type="match status" value="1"/>
</dbReference>
<dbReference type="NCBIfam" id="TIGR00797">
    <property type="entry name" value="matE"/>
    <property type="match status" value="1"/>
</dbReference>
<dbReference type="GO" id="GO:0006811">
    <property type="term" value="P:monoatomic ion transport"/>
    <property type="evidence" value="ECO:0007669"/>
    <property type="project" value="UniProtKB-KW"/>
</dbReference>
<evidence type="ECO:0000256" key="12">
    <source>
        <dbReference type="ARBA" id="ARBA00031636"/>
    </source>
</evidence>
<evidence type="ECO:0000256" key="6">
    <source>
        <dbReference type="ARBA" id="ARBA00022449"/>
    </source>
</evidence>
<evidence type="ECO:0000313" key="15">
    <source>
        <dbReference type="Proteomes" id="UP000276437"/>
    </source>
</evidence>
<feature type="transmembrane region" description="Helical" evidence="13">
    <location>
        <begin position="362"/>
        <end position="385"/>
    </location>
</feature>
<feature type="transmembrane region" description="Helical" evidence="13">
    <location>
        <begin position="416"/>
        <end position="436"/>
    </location>
</feature>
<evidence type="ECO:0000256" key="13">
    <source>
        <dbReference type="SAM" id="Phobius"/>
    </source>
</evidence>
<keyword evidence="5" id="KW-0813">Transport</keyword>
<evidence type="ECO:0000256" key="9">
    <source>
        <dbReference type="ARBA" id="ARBA00022989"/>
    </source>
</evidence>
<feature type="transmembrane region" description="Helical" evidence="13">
    <location>
        <begin position="91"/>
        <end position="109"/>
    </location>
</feature>
<dbReference type="PANTHER" id="PTHR43298:SF2">
    <property type="entry name" value="FMN_FAD EXPORTER YEEO-RELATED"/>
    <property type="match status" value="1"/>
</dbReference>
<sequence>MDRHIVSYRHIVQIAYPVTLSMLSMNAMIFVDRMFVSQYNLTQFAAMIPAGLFATSIASIFGGIVGYSSVLVSQYFGARRYNDCSASTWQAVYLSALFVVLLIVSSVGLENIFQVLGHDESLIHFEKEYFYLIISANCFQLFTTALSGLYYGIGDTRTTMHIEIFINVANMVLAWLLVLGKCGFPAMGMFGAGLATNISSAIGLAVYLLRLNQRSFKSRFQFFINFDFNKFLLHKIVKFGLFSGIQSFTITGYFSIFLLIIGMRGEFDLTCANIAVALQAASILPVYGITTAVGILAGQERGADRPDNLTIILKKGILISSCYVILIVIFFNLLPEFLISIFNSEHDKERLVLINNATIPLVRLTSICVALEMVFSTIGSALQAVGDTRFMMVTYTVIPFIFYVIMPYIICVRGSLSLEVLWIMLIGYRIIMLLVVTRRFVGGKWKAINVI</sequence>
<evidence type="ECO:0000313" key="14">
    <source>
        <dbReference type="EMBL" id="BBB93478.1"/>
    </source>
</evidence>
<evidence type="ECO:0000256" key="1">
    <source>
        <dbReference type="ARBA" id="ARBA00003408"/>
    </source>
</evidence>
<feature type="transmembrane region" description="Helical" evidence="13">
    <location>
        <begin position="392"/>
        <end position="410"/>
    </location>
</feature>
<dbReference type="OrthoDB" id="9780160at2"/>
<evidence type="ECO:0000256" key="8">
    <source>
        <dbReference type="ARBA" id="ARBA00022692"/>
    </source>
</evidence>
<reference evidence="14 15" key="1">
    <citation type="journal article" date="2018" name="Int. J. Syst. Evol. Microbiol.">
        <title>Methylomusa anaerophila gen. nov., sp. nov., an anaerobic methanol-utilizing bacterium isolated from a microbial fuel cell.</title>
        <authorList>
            <person name="Amano N."/>
            <person name="Yamamuro A."/>
            <person name="Miyahara M."/>
            <person name="Kouzuma A."/>
            <person name="Abe T."/>
            <person name="Watanabe K."/>
        </authorList>
    </citation>
    <scope>NUCLEOTIDE SEQUENCE [LARGE SCALE GENOMIC DNA]</scope>
    <source>
        <strain evidence="14 15">MMFC1</strain>
    </source>
</reference>
<comment type="function">
    <text evidence="1">Multidrug efflux pump.</text>
</comment>
<dbReference type="InterPro" id="IPR002528">
    <property type="entry name" value="MATE_fam"/>
</dbReference>
<dbReference type="InterPro" id="IPR048279">
    <property type="entry name" value="MdtK-like"/>
</dbReference>
<proteinExistence type="inferred from homology"/>
<accession>A0A348AQY0</accession>
<feature type="transmembrane region" description="Helical" evidence="13">
    <location>
        <begin position="186"/>
        <end position="209"/>
    </location>
</feature>
<dbReference type="Proteomes" id="UP000276437">
    <property type="component" value="Chromosome"/>
</dbReference>
<dbReference type="GO" id="GO:0042910">
    <property type="term" value="F:xenobiotic transmembrane transporter activity"/>
    <property type="evidence" value="ECO:0007669"/>
    <property type="project" value="InterPro"/>
</dbReference>
<keyword evidence="11 13" id="KW-0472">Membrane</keyword>
<dbReference type="KEGG" id="mana:MAMMFC1_04195"/>
<evidence type="ECO:0000256" key="10">
    <source>
        <dbReference type="ARBA" id="ARBA00023065"/>
    </source>
</evidence>
<dbReference type="GO" id="GO:0005886">
    <property type="term" value="C:plasma membrane"/>
    <property type="evidence" value="ECO:0007669"/>
    <property type="project" value="UniProtKB-SubCell"/>
</dbReference>
<feature type="transmembrane region" description="Helical" evidence="13">
    <location>
        <begin position="12"/>
        <end position="31"/>
    </location>
</feature>
<evidence type="ECO:0000256" key="4">
    <source>
        <dbReference type="ARBA" id="ARBA00020268"/>
    </source>
</evidence>
<protein>
    <recommendedName>
        <fullName evidence="4">Probable multidrug resistance protein NorM</fullName>
    </recommendedName>
    <alternativeName>
        <fullName evidence="12">Multidrug-efflux transporter</fullName>
    </alternativeName>
</protein>
<organism evidence="14 15">
    <name type="scientific">Methylomusa anaerophila</name>
    <dbReference type="NCBI Taxonomy" id="1930071"/>
    <lineage>
        <taxon>Bacteria</taxon>
        <taxon>Bacillati</taxon>
        <taxon>Bacillota</taxon>
        <taxon>Negativicutes</taxon>
        <taxon>Selenomonadales</taxon>
        <taxon>Sporomusaceae</taxon>
        <taxon>Methylomusa</taxon>
    </lineage>
</organism>
<keyword evidence="8 13" id="KW-0812">Transmembrane</keyword>
<dbReference type="Pfam" id="PF01554">
    <property type="entry name" value="MatE"/>
    <property type="match status" value="2"/>
</dbReference>
<dbReference type="AlphaFoldDB" id="A0A348AQY0"/>
<evidence type="ECO:0000256" key="2">
    <source>
        <dbReference type="ARBA" id="ARBA00004651"/>
    </source>
</evidence>
<dbReference type="GO" id="GO:0015297">
    <property type="term" value="F:antiporter activity"/>
    <property type="evidence" value="ECO:0007669"/>
    <property type="project" value="UniProtKB-KW"/>
</dbReference>
<dbReference type="PANTHER" id="PTHR43298">
    <property type="entry name" value="MULTIDRUG RESISTANCE PROTEIN NORM-RELATED"/>
    <property type="match status" value="1"/>
</dbReference>
<keyword evidence="7" id="KW-1003">Cell membrane</keyword>
<feature type="transmembrane region" description="Helical" evidence="13">
    <location>
        <begin position="239"/>
        <end position="262"/>
    </location>
</feature>
<evidence type="ECO:0000256" key="7">
    <source>
        <dbReference type="ARBA" id="ARBA00022475"/>
    </source>
</evidence>
<evidence type="ECO:0000256" key="11">
    <source>
        <dbReference type="ARBA" id="ARBA00023136"/>
    </source>
</evidence>
<dbReference type="InterPro" id="IPR050222">
    <property type="entry name" value="MATE_MdtK"/>
</dbReference>
<dbReference type="RefSeq" id="WP_126310293.1">
    <property type="nucleotide sequence ID" value="NZ_AP018449.1"/>
</dbReference>
<evidence type="ECO:0000256" key="5">
    <source>
        <dbReference type="ARBA" id="ARBA00022448"/>
    </source>
</evidence>
<gene>
    <name evidence="14" type="primary">norM_3</name>
    <name evidence="14" type="ORF">MAMMFC1_04195</name>
</gene>
<name>A0A348AQY0_9FIRM</name>
<dbReference type="CDD" id="cd13133">
    <property type="entry name" value="MATE_like_7"/>
    <property type="match status" value="1"/>
</dbReference>
<comment type="similarity">
    <text evidence="3">Belongs to the multi antimicrobial extrusion (MATE) (TC 2.A.66.1) family.</text>
</comment>